<accession>A0A9N9S938</accession>
<dbReference type="GO" id="GO:0006508">
    <property type="term" value="P:proteolysis"/>
    <property type="evidence" value="ECO:0007669"/>
    <property type="project" value="UniProtKB-KW"/>
</dbReference>
<dbReference type="CDD" id="cd00190">
    <property type="entry name" value="Tryp_SPc"/>
    <property type="match status" value="1"/>
</dbReference>
<keyword evidence="1" id="KW-1015">Disulfide bond</keyword>
<dbReference type="PROSITE" id="PS00135">
    <property type="entry name" value="TRYPSIN_SER"/>
    <property type="match status" value="1"/>
</dbReference>
<dbReference type="OrthoDB" id="5565075at2759"/>
<name>A0A9N9S938_9DIPT</name>
<keyword evidence="4" id="KW-0645">Protease</keyword>
<dbReference type="PROSITE" id="PS00134">
    <property type="entry name" value="TRYPSIN_HIS"/>
    <property type="match status" value="1"/>
</dbReference>
<feature type="signal peptide" evidence="5">
    <location>
        <begin position="1"/>
        <end position="17"/>
    </location>
</feature>
<dbReference type="Gene3D" id="2.40.10.10">
    <property type="entry name" value="Trypsin-like serine proteases"/>
    <property type="match status" value="1"/>
</dbReference>
<protein>
    <recommendedName>
        <fullName evidence="6">Peptidase S1 domain-containing protein</fullName>
    </recommendedName>
</protein>
<evidence type="ECO:0000256" key="5">
    <source>
        <dbReference type="SAM" id="SignalP"/>
    </source>
</evidence>
<organism evidence="7 8">
    <name type="scientific">Chironomus riparius</name>
    <dbReference type="NCBI Taxonomy" id="315576"/>
    <lineage>
        <taxon>Eukaryota</taxon>
        <taxon>Metazoa</taxon>
        <taxon>Ecdysozoa</taxon>
        <taxon>Arthropoda</taxon>
        <taxon>Hexapoda</taxon>
        <taxon>Insecta</taxon>
        <taxon>Pterygota</taxon>
        <taxon>Neoptera</taxon>
        <taxon>Endopterygota</taxon>
        <taxon>Diptera</taxon>
        <taxon>Nematocera</taxon>
        <taxon>Chironomoidea</taxon>
        <taxon>Chironomidae</taxon>
        <taxon>Chironominae</taxon>
        <taxon>Chironomus</taxon>
    </lineage>
</organism>
<keyword evidence="4" id="KW-0720">Serine protease</keyword>
<dbReference type="InterPro" id="IPR001254">
    <property type="entry name" value="Trypsin_dom"/>
</dbReference>
<dbReference type="Pfam" id="PF00089">
    <property type="entry name" value="Trypsin"/>
    <property type="match status" value="1"/>
</dbReference>
<keyword evidence="2" id="KW-0325">Glycoprotein</keyword>
<dbReference type="PRINTS" id="PR00722">
    <property type="entry name" value="CHYMOTRYPSIN"/>
</dbReference>
<dbReference type="InterPro" id="IPR009003">
    <property type="entry name" value="Peptidase_S1_PA"/>
</dbReference>
<dbReference type="GO" id="GO:0004252">
    <property type="term" value="F:serine-type endopeptidase activity"/>
    <property type="evidence" value="ECO:0007669"/>
    <property type="project" value="InterPro"/>
</dbReference>
<reference evidence="7" key="1">
    <citation type="submission" date="2022-01" db="EMBL/GenBank/DDBJ databases">
        <authorList>
            <person name="King R."/>
        </authorList>
    </citation>
    <scope>NUCLEOTIDE SEQUENCE</scope>
</reference>
<evidence type="ECO:0000259" key="6">
    <source>
        <dbReference type="PROSITE" id="PS50240"/>
    </source>
</evidence>
<dbReference type="FunFam" id="2.40.10.10:FF:000068">
    <property type="entry name" value="transmembrane protease serine 2"/>
    <property type="match status" value="1"/>
</dbReference>
<gene>
    <name evidence="7" type="ORF">CHIRRI_LOCUS13359</name>
</gene>
<dbReference type="SMART" id="SM00020">
    <property type="entry name" value="Tryp_SPc"/>
    <property type="match status" value="1"/>
</dbReference>
<dbReference type="PANTHER" id="PTHR24256">
    <property type="entry name" value="TRYPTASE-RELATED"/>
    <property type="match status" value="1"/>
</dbReference>
<dbReference type="Proteomes" id="UP001153620">
    <property type="component" value="Chromosome 4"/>
</dbReference>
<evidence type="ECO:0000313" key="8">
    <source>
        <dbReference type="Proteomes" id="UP001153620"/>
    </source>
</evidence>
<dbReference type="AlphaFoldDB" id="A0A9N9S938"/>
<evidence type="ECO:0000256" key="2">
    <source>
        <dbReference type="ARBA" id="ARBA00023180"/>
    </source>
</evidence>
<evidence type="ECO:0000256" key="4">
    <source>
        <dbReference type="RuleBase" id="RU363034"/>
    </source>
</evidence>
<keyword evidence="5" id="KW-0732">Signal</keyword>
<dbReference type="InterPro" id="IPR033116">
    <property type="entry name" value="TRYPSIN_SER"/>
</dbReference>
<proteinExistence type="inferred from homology"/>
<feature type="chain" id="PRO_5040306502" description="Peptidase S1 domain-containing protein" evidence="5">
    <location>
        <begin position="18"/>
        <end position="300"/>
    </location>
</feature>
<feature type="domain" description="Peptidase S1" evidence="6">
    <location>
        <begin position="60"/>
        <end position="298"/>
    </location>
</feature>
<keyword evidence="8" id="KW-1185">Reference proteome</keyword>
<sequence length="300" mass="33166">MWTKVILTSITLHLTLTSKIPHPSEFKNIKPAWDDPSLSQLFDSYPDILDARRPPQLGRIINGLSADLDQFPFAVMLLTKNGDNDTLVCGGSLIKMNWILTAAHCLAGKTEGFIFAGAVDMKNGTIAWRGKFNQSQMFIHPEYLFDQYVNNDIALIKIPSRIPCNKHIGVIDLPCSCDELDFVDGLEVTTMGFGQTNGTVADVSLNMRFIEVEIMETCKCKKMFPFPIFDSMICTSTMSGMSSCMGDSGSALVAEIKGRKVQIGVVSFGNRKCATGSDYPVVFVRISSYLDWILGILYSN</sequence>
<dbReference type="InterPro" id="IPR001314">
    <property type="entry name" value="Peptidase_S1A"/>
</dbReference>
<dbReference type="SUPFAM" id="SSF50494">
    <property type="entry name" value="Trypsin-like serine proteases"/>
    <property type="match status" value="1"/>
</dbReference>
<dbReference type="InterPro" id="IPR043504">
    <property type="entry name" value="Peptidase_S1_PA_chymotrypsin"/>
</dbReference>
<dbReference type="EMBL" id="OU895880">
    <property type="protein sequence ID" value="CAG9810546.1"/>
    <property type="molecule type" value="Genomic_DNA"/>
</dbReference>
<evidence type="ECO:0000313" key="7">
    <source>
        <dbReference type="EMBL" id="CAG9810546.1"/>
    </source>
</evidence>
<evidence type="ECO:0000256" key="1">
    <source>
        <dbReference type="ARBA" id="ARBA00023157"/>
    </source>
</evidence>
<evidence type="ECO:0000256" key="3">
    <source>
        <dbReference type="ARBA" id="ARBA00024195"/>
    </source>
</evidence>
<reference evidence="7" key="2">
    <citation type="submission" date="2022-10" db="EMBL/GenBank/DDBJ databases">
        <authorList>
            <consortium name="ENA_rothamsted_submissions"/>
            <consortium name="culmorum"/>
            <person name="King R."/>
        </authorList>
    </citation>
    <scope>NUCLEOTIDE SEQUENCE</scope>
</reference>
<dbReference type="InterPro" id="IPR018114">
    <property type="entry name" value="TRYPSIN_HIS"/>
</dbReference>
<comment type="similarity">
    <text evidence="3">Belongs to the peptidase S1 family. CLIP subfamily.</text>
</comment>
<dbReference type="PROSITE" id="PS50240">
    <property type="entry name" value="TRYPSIN_DOM"/>
    <property type="match status" value="1"/>
</dbReference>
<dbReference type="InterPro" id="IPR051487">
    <property type="entry name" value="Ser/Thr_Proteases_Immune/Dev"/>
</dbReference>
<keyword evidence="4" id="KW-0378">Hydrolase</keyword>